<keyword evidence="2" id="KW-1185">Reference proteome</keyword>
<protein>
    <submittedName>
        <fullName evidence="1">Uncharacterized protein</fullName>
    </submittedName>
</protein>
<sequence>MCRSHASRRPCPLQGAWPPIGRALLKVRNVCRLGFGICLPGWAGKRNKQKRLLIPQASKLLEAFHHQHLPKPLTSLVCAPVKSKGKIRAKEREQERVETSASSLNRLEVALDSEQHDPTLSTTMSQRAWPASPPRGATWRLLTPHLFFHFPLPLHFEY</sequence>
<reference evidence="1" key="3">
    <citation type="submission" date="2020-12" db="UniProtKB">
        <authorList>
            <consortium name="EnsemblPlants"/>
        </authorList>
    </citation>
    <scope>IDENTIFICATION</scope>
</reference>
<organism evidence="1 2">
    <name type="scientific">Physcomitrium patens</name>
    <name type="common">Spreading-leaved earth moss</name>
    <name type="synonym">Physcomitrella patens</name>
    <dbReference type="NCBI Taxonomy" id="3218"/>
    <lineage>
        <taxon>Eukaryota</taxon>
        <taxon>Viridiplantae</taxon>
        <taxon>Streptophyta</taxon>
        <taxon>Embryophyta</taxon>
        <taxon>Bryophyta</taxon>
        <taxon>Bryophytina</taxon>
        <taxon>Bryopsida</taxon>
        <taxon>Funariidae</taxon>
        <taxon>Funariales</taxon>
        <taxon>Funariaceae</taxon>
        <taxon>Physcomitrium</taxon>
    </lineage>
</organism>
<name>A0A7I4EF89_PHYPA</name>
<dbReference type="Proteomes" id="UP000006727">
    <property type="component" value="Chromosome 6"/>
</dbReference>
<dbReference type="EnsemblPlants" id="Pp3c6_6140V3.2">
    <property type="protein sequence ID" value="Pp3c6_6140V3.2"/>
    <property type="gene ID" value="Pp3c6_6140"/>
</dbReference>
<accession>A0A7I4EF89</accession>
<dbReference type="AlphaFoldDB" id="A0A7I4EF89"/>
<dbReference type="EMBL" id="ABEU02000006">
    <property type="status" value="NOT_ANNOTATED_CDS"/>
    <property type="molecule type" value="Genomic_DNA"/>
</dbReference>
<evidence type="ECO:0000313" key="1">
    <source>
        <dbReference type="EnsemblPlants" id="Pp3c6_6140V3.3"/>
    </source>
</evidence>
<proteinExistence type="predicted"/>
<dbReference type="InParanoid" id="A0A7I4EF89"/>
<dbReference type="EnsemblPlants" id="Pp3c6_6140V3.3">
    <property type="protein sequence ID" value="Pp3c6_6140V3.3"/>
    <property type="gene ID" value="Pp3c6_6140"/>
</dbReference>
<dbReference type="Gramene" id="Pp3c6_6140V3.2">
    <property type="protein sequence ID" value="Pp3c6_6140V3.2"/>
    <property type="gene ID" value="Pp3c6_6140"/>
</dbReference>
<reference evidence="1 2" key="2">
    <citation type="journal article" date="2018" name="Plant J.">
        <title>The Physcomitrella patens chromosome-scale assembly reveals moss genome structure and evolution.</title>
        <authorList>
            <person name="Lang D."/>
            <person name="Ullrich K.K."/>
            <person name="Murat F."/>
            <person name="Fuchs J."/>
            <person name="Jenkins J."/>
            <person name="Haas F.B."/>
            <person name="Piednoel M."/>
            <person name="Gundlach H."/>
            <person name="Van Bel M."/>
            <person name="Meyberg R."/>
            <person name="Vives C."/>
            <person name="Morata J."/>
            <person name="Symeonidi A."/>
            <person name="Hiss M."/>
            <person name="Muchero W."/>
            <person name="Kamisugi Y."/>
            <person name="Saleh O."/>
            <person name="Blanc G."/>
            <person name="Decker E.L."/>
            <person name="van Gessel N."/>
            <person name="Grimwood J."/>
            <person name="Hayes R.D."/>
            <person name="Graham S.W."/>
            <person name="Gunter L.E."/>
            <person name="McDaniel S.F."/>
            <person name="Hoernstein S.N.W."/>
            <person name="Larsson A."/>
            <person name="Li F.W."/>
            <person name="Perroud P.F."/>
            <person name="Phillips J."/>
            <person name="Ranjan P."/>
            <person name="Rokshar D.S."/>
            <person name="Rothfels C.J."/>
            <person name="Schneider L."/>
            <person name="Shu S."/>
            <person name="Stevenson D.W."/>
            <person name="Thummler F."/>
            <person name="Tillich M."/>
            <person name="Villarreal Aguilar J.C."/>
            <person name="Widiez T."/>
            <person name="Wong G.K."/>
            <person name="Wymore A."/>
            <person name="Zhang Y."/>
            <person name="Zimmer A.D."/>
            <person name="Quatrano R.S."/>
            <person name="Mayer K.F.X."/>
            <person name="Goodstein D."/>
            <person name="Casacuberta J.M."/>
            <person name="Vandepoele K."/>
            <person name="Reski R."/>
            <person name="Cuming A.C."/>
            <person name="Tuskan G.A."/>
            <person name="Maumus F."/>
            <person name="Salse J."/>
            <person name="Schmutz J."/>
            <person name="Rensing S.A."/>
        </authorList>
    </citation>
    <scope>NUCLEOTIDE SEQUENCE [LARGE SCALE GENOMIC DNA]</scope>
    <source>
        <strain evidence="1 2">cv. Gransden 2004</strain>
    </source>
</reference>
<evidence type="ECO:0000313" key="2">
    <source>
        <dbReference type="Proteomes" id="UP000006727"/>
    </source>
</evidence>
<dbReference type="Gramene" id="Pp3c6_6140V3.3">
    <property type="protein sequence ID" value="Pp3c6_6140V3.3"/>
    <property type="gene ID" value="Pp3c6_6140"/>
</dbReference>
<reference evidence="1 2" key="1">
    <citation type="journal article" date="2008" name="Science">
        <title>The Physcomitrella genome reveals evolutionary insights into the conquest of land by plants.</title>
        <authorList>
            <person name="Rensing S."/>
            <person name="Lang D."/>
            <person name="Zimmer A."/>
            <person name="Terry A."/>
            <person name="Salamov A."/>
            <person name="Shapiro H."/>
            <person name="Nishiyama T."/>
            <person name="Perroud P.-F."/>
            <person name="Lindquist E."/>
            <person name="Kamisugi Y."/>
            <person name="Tanahashi T."/>
            <person name="Sakakibara K."/>
            <person name="Fujita T."/>
            <person name="Oishi K."/>
            <person name="Shin-I T."/>
            <person name="Kuroki Y."/>
            <person name="Toyoda A."/>
            <person name="Suzuki Y."/>
            <person name="Hashimoto A."/>
            <person name="Yamaguchi K."/>
            <person name="Sugano A."/>
            <person name="Kohara Y."/>
            <person name="Fujiyama A."/>
            <person name="Anterola A."/>
            <person name="Aoki S."/>
            <person name="Ashton N."/>
            <person name="Barbazuk W.B."/>
            <person name="Barker E."/>
            <person name="Bennetzen J."/>
            <person name="Bezanilla M."/>
            <person name="Blankenship R."/>
            <person name="Cho S.H."/>
            <person name="Dutcher S."/>
            <person name="Estelle M."/>
            <person name="Fawcett J.A."/>
            <person name="Gundlach H."/>
            <person name="Hanada K."/>
            <person name="Heyl A."/>
            <person name="Hicks K.A."/>
            <person name="Hugh J."/>
            <person name="Lohr M."/>
            <person name="Mayer K."/>
            <person name="Melkozernov A."/>
            <person name="Murata T."/>
            <person name="Nelson D."/>
            <person name="Pils B."/>
            <person name="Prigge M."/>
            <person name="Reiss B."/>
            <person name="Renner T."/>
            <person name="Rombauts S."/>
            <person name="Rushton P."/>
            <person name="Sanderfoot A."/>
            <person name="Schween G."/>
            <person name="Shiu S.-H."/>
            <person name="Stueber K."/>
            <person name="Theodoulou F.L."/>
            <person name="Tu H."/>
            <person name="Van de Peer Y."/>
            <person name="Verrier P.J."/>
            <person name="Waters E."/>
            <person name="Wood A."/>
            <person name="Yang L."/>
            <person name="Cove D."/>
            <person name="Cuming A."/>
            <person name="Hasebe M."/>
            <person name="Lucas S."/>
            <person name="Mishler D.B."/>
            <person name="Reski R."/>
            <person name="Grigoriev I."/>
            <person name="Quatrano R.S."/>
            <person name="Boore J.L."/>
        </authorList>
    </citation>
    <scope>NUCLEOTIDE SEQUENCE [LARGE SCALE GENOMIC DNA]</scope>
    <source>
        <strain evidence="1 2">cv. Gransden 2004</strain>
    </source>
</reference>